<evidence type="ECO:0000256" key="6">
    <source>
        <dbReference type="ARBA" id="ARBA00023042"/>
    </source>
</evidence>
<evidence type="ECO:0000256" key="1">
    <source>
        <dbReference type="ARBA" id="ARBA00011926"/>
    </source>
</evidence>
<dbReference type="InterPro" id="IPR039753">
    <property type="entry name" value="RG7MT1"/>
</dbReference>
<dbReference type="EC" id="2.1.1.56" evidence="1"/>
<evidence type="ECO:0000256" key="3">
    <source>
        <dbReference type="ARBA" id="ARBA00022679"/>
    </source>
</evidence>
<dbReference type="SUPFAM" id="SSF53335">
    <property type="entry name" value="S-adenosyl-L-methionine-dependent methyltransferases"/>
    <property type="match status" value="1"/>
</dbReference>
<dbReference type="AlphaFoldDB" id="A0A7S4E246"/>
<evidence type="ECO:0000313" key="10">
    <source>
        <dbReference type="EMBL" id="CAE0685474.1"/>
    </source>
</evidence>
<dbReference type="Gene3D" id="3.40.50.150">
    <property type="entry name" value="Vaccinia Virus protein VP39"/>
    <property type="match status" value="1"/>
</dbReference>
<evidence type="ECO:0000256" key="4">
    <source>
        <dbReference type="ARBA" id="ARBA00022691"/>
    </source>
</evidence>
<keyword evidence="5" id="KW-0694">RNA-binding</keyword>
<dbReference type="GO" id="GO:0004482">
    <property type="term" value="F:mRNA 5'-cap (guanine-N7-)-methyltransferase activity"/>
    <property type="evidence" value="ECO:0007669"/>
    <property type="project" value="UniProtKB-EC"/>
</dbReference>
<feature type="compositionally biased region" description="Pro residues" evidence="8">
    <location>
        <begin position="231"/>
        <end position="246"/>
    </location>
</feature>
<keyword evidence="6" id="KW-0506">mRNA capping</keyword>
<evidence type="ECO:0000256" key="8">
    <source>
        <dbReference type="SAM" id="MobiDB-lite"/>
    </source>
</evidence>
<keyword evidence="6" id="KW-0507">mRNA processing</keyword>
<accession>A0A7S4E246</accession>
<feature type="compositionally biased region" description="Low complexity" evidence="8">
    <location>
        <begin position="707"/>
        <end position="717"/>
    </location>
</feature>
<dbReference type="InterPro" id="IPR004971">
    <property type="entry name" value="mRNA_G-N7_MeTrfase_dom"/>
</dbReference>
<feature type="region of interest" description="Disordered" evidence="8">
    <location>
        <begin position="223"/>
        <end position="248"/>
    </location>
</feature>
<keyword evidence="4" id="KW-0949">S-adenosyl-L-methionine</keyword>
<reference evidence="10" key="1">
    <citation type="submission" date="2021-01" db="EMBL/GenBank/DDBJ databases">
        <authorList>
            <person name="Corre E."/>
            <person name="Pelletier E."/>
            <person name="Niang G."/>
            <person name="Scheremetjew M."/>
            <person name="Finn R."/>
            <person name="Kale V."/>
            <person name="Holt S."/>
            <person name="Cochrane G."/>
            <person name="Meng A."/>
            <person name="Brown T."/>
            <person name="Cohen L."/>
        </authorList>
    </citation>
    <scope>NUCLEOTIDE SEQUENCE</scope>
    <source>
        <strain evidence="10">CCMP1756</strain>
    </source>
</reference>
<dbReference type="GO" id="GO:0003723">
    <property type="term" value="F:RNA binding"/>
    <property type="evidence" value="ECO:0007669"/>
    <property type="project" value="UniProtKB-KW"/>
</dbReference>
<evidence type="ECO:0000313" key="12">
    <source>
        <dbReference type="Proteomes" id="UP000789595"/>
    </source>
</evidence>
<reference evidence="11" key="2">
    <citation type="submission" date="2021-11" db="EMBL/GenBank/DDBJ databases">
        <authorList>
            <consortium name="Genoscope - CEA"/>
            <person name="William W."/>
        </authorList>
    </citation>
    <scope>NUCLEOTIDE SEQUENCE</scope>
</reference>
<feature type="region of interest" description="Disordered" evidence="8">
    <location>
        <begin position="651"/>
        <end position="717"/>
    </location>
</feature>
<protein>
    <recommendedName>
        <fullName evidence="1">mRNA (guanine-N(7))-methyltransferase</fullName>
        <ecNumber evidence="1">2.1.1.56</ecNumber>
    </recommendedName>
</protein>
<dbReference type="PROSITE" id="PS51562">
    <property type="entry name" value="RNA_CAP0_MT"/>
    <property type="match status" value="1"/>
</dbReference>
<feature type="compositionally biased region" description="Acidic residues" evidence="8">
    <location>
        <begin position="683"/>
        <end position="692"/>
    </location>
</feature>
<evidence type="ECO:0000256" key="7">
    <source>
        <dbReference type="ARBA" id="ARBA00044712"/>
    </source>
</evidence>
<comment type="catalytic activity">
    <reaction evidence="7">
        <text>a 5'-end (5'-triphosphoguanosine)-ribonucleoside in mRNA + S-adenosyl-L-methionine = a 5'-end (N(7)-methyl 5'-triphosphoguanosine)-ribonucleoside in mRNA + S-adenosyl-L-homocysteine</text>
        <dbReference type="Rhea" id="RHEA:67008"/>
        <dbReference type="Rhea" id="RHEA-COMP:17166"/>
        <dbReference type="Rhea" id="RHEA-COMP:17167"/>
        <dbReference type="ChEBI" id="CHEBI:57856"/>
        <dbReference type="ChEBI" id="CHEBI:59789"/>
        <dbReference type="ChEBI" id="CHEBI:156461"/>
        <dbReference type="ChEBI" id="CHEBI:167617"/>
        <dbReference type="EC" id="2.1.1.56"/>
    </reaction>
</comment>
<dbReference type="Pfam" id="PF03291">
    <property type="entry name" value="mRNA_G-N7_MeTrfase"/>
    <property type="match status" value="2"/>
</dbReference>
<evidence type="ECO:0000259" key="9">
    <source>
        <dbReference type="PROSITE" id="PS51562"/>
    </source>
</evidence>
<dbReference type="OrthoDB" id="10248867at2759"/>
<evidence type="ECO:0000313" key="11">
    <source>
        <dbReference type="EMBL" id="CAH0363846.1"/>
    </source>
</evidence>
<dbReference type="EMBL" id="CAKKNE010000001">
    <property type="protein sequence ID" value="CAH0363846.1"/>
    <property type="molecule type" value="Genomic_DNA"/>
</dbReference>
<dbReference type="InterPro" id="IPR029063">
    <property type="entry name" value="SAM-dependent_MTases_sf"/>
</dbReference>
<feature type="domain" description="MRNA cap 0 methyltransferase" evidence="9">
    <location>
        <begin position="274"/>
        <end position="611"/>
    </location>
</feature>
<dbReference type="PANTHER" id="PTHR12189:SF2">
    <property type="entry name" value="MRNA CAP GUANINE-N7 METHYLTRANSFERASE"/>
    <property type="match status" value="1"/>
</dbReference>
<evidence type="ECO:0000256" key="5">
    <source>
        <dbReference type="ARBA" id="ARBA00022884"/>
    </source>
</evidence>
<dbReference type="GO" id="GO:0005634">
    <property type="term" value="C:nucleus"/>
    <property type="evidence" value="ECO:0007669"/>
    <property type="project" value="TreeGrafter"/>
</dbReference>
<keyword evidence="2" id="KW-0489">Methyltransferase</keyword>
<keyword evidence="12" id="KW-1185">Reference proteome</keyword>
<organism evidence="10">
    <name type="scientific">Pelagomonas calceolata</name>
    <dbReference type="NCBI Taxonomy" id="35677"/>
    <lineage>
        <taxon>Eukaryota</taxon>
        <taxon>Sar</taxon>
        <taxon>Stramenopiles</taxon>
        <taxon>Ochrophyta</taxon>
        <taxon>Pelagophyceae</taxon>
        <taxon>Pelagomonadales</taxon>
        <taxon>Pelagomonadaceae</taxon>
        <taxon>Pelagomonas</taxon>
    </lineage>
</organism>
<name>A0A7S4E246_9STRA</name>
<evidence type="ECO:0000256" key="2">
    <source>
        <dbReference type="ARBA" id="ARBA00022603"/>
    </source>
</evidence>
<proteinExistence type="predicted"/>
<dbReference type="EMBL" id="HBIW01001060">
    <property type="protein sequence ID" value="CAE0685474.1"/>
    <property type="molecule type" value="Transcribed_RNA"/>
</dbReference>
<gene>
    <name evidence="10" type="ORF">PCAL00307_LOCUS908</name>
    <name evidence="11" type="ORF">PECAL_1P01820</name>
</gene>
<dbReference type="Proteomes" id="UP000789595">
    <property type="component" value="Unassembled WGS sequence"/>
</dbReference>
<sequence length="717" mass="77493">MSLLEVDGNAIASLTCEPASLALPPVLRVNVSDGYERDSGRWARLRGRCFLVPSDADGRARLEAYCADLAKPRPPNPYGKAAVLQRSNDGRPTAVIPPAVARDGRAVCLFDEDGSLSDVAVRVLDERGTPTAQFALRGACPLTNIEVTTYSRDHAFLLRATAADCCVVPLQASSEDDGQRARQFGTWLRQRNKFANAGRGAWLTSATDGSLELVIDRNALTDVEPRGPSSPAFPPPPDVVPPPPPSMDNANQRAAADFYNSLKRTRQQGERGQTRIYHLRRLNNWVKAEIISQACKGKEAPAILDLACGKGGDLGKFIRAAPGRYVGVDIAKTSLEDAVERLESDSRRWGAVPVTLVECSLGGSSILEAAPRQVYADSTWSTAPYAVPPSLFDVASMQFALHYMFESEQRASRLFSDVFGALKPGGSLVATTVNCTALCARILSTANPASSDMTPPSTDIAEWYVAVVDHEPPMDEKGLTLLKDALKRRRRVLEVWLSKETYLQLCGLEPGAETPRCGLRYWFRLLDGDGSTAVDAPEWLAPREVIDDLAQKAGLRVDGYTPFAEFVEARAQTPEGRASLERMGVPDTSGSLSQAEWDVASLYVVLRLTKPIIAGPDPMALAFGKVKKAWGSRWDGLKGAEKISLVQRCASGQSGWEPPPQSLAVDADFGDDDDEAPLAVDNDFGDDDDEDMLGPASPSYPPPPLRPRASSSPIMTG</sequence>
<keyword evidence="3" id="KW-0808">Transferase</keyword>
<dbReference type="CDD" id="cd02440">
    <property type="entry name" value="AdoMet_MTases"/>
    <property type="match status" value="1"/>
</dbReference>
<dbReference type="PANTHER" id="PTHR12189">
    <property type="entry name" value="MRNA GUANINE-7- METHYLTRANSFERASE"/>
    <property type="match status" value="1"/>
</dbReference>